<reference evidence="1" key="1">
    <citation type="submission" date="2020-02" db="EMBL/GenBank/DDBJ databases">
        <authorList>
            <person name="Meier V. D."/>
        </authorList>
    </citation>
    <scope>NUCLEOTIDE SEQUENCE</scope>
    <source>
        <strain evidence="1">AVDCRST_MAG42</strain>
    </source>
</reference>
<evidence type="ECO:0000313" key="1">
    <source>
        <dbReference type="EMBL" id="CAA9250429.1"/>
    </source>
</evidence>
<gene>
    <name evidence="1" type="ORF">AVDCRST_MAG42-2202</name>
</gene>
<dbReference type="Gene3D" id="3.20.80.10">
    <property type="entry name" value="Regulatory factor, effector binding domain"/>
    <property type="match status" value="1"/>
</dbReference>
<dbReference type="SUPFAM" id="SSF55136">
    <property type="entry name" value="Probable bacterial effector-binding domain"/>
    <property type="match status" value="1"/>
</dbReference>
<sequence length="151" mass="16376">MTSAATMQGRVCASPNTASVDYVARLNRAVDYITGNLDQPLRLEEVARAACFSTRKPDALRAADATTMLGDAEVSITTFAPTSIAEIDIAGTIELELRALDWLYLTWLPGSGYAPAHQPGFEAFNGRPFAHGTEHFELRVQLPIVDARVPL</sequence>
<protein>
    <recommendedName>
        <fullName evidence="2">GyrI-like small molecule binding domain-containing protein</fullName>
    </recommendedName>
</protein>
<evidence type="ECO:0008006" key="2">
    <source>
        <dbReference type="Google" id="ProtNLM"/>
    </source>
</evidence>
<proteinExistence type="predicted"/>
<name>A0A6J4IFL2_9BACT</name>
<dbReference type="EMBL" id="CADCTA010000078">
    <property type="protein sequence ID" value="CAA9250429.1"/>
    <property type="molecule type" value="Genomic_DNA"/>
</dbReference>
<accession>A0A6J4IFL2</accession>
<dbReference type="AlphaFoldDB" id="A0A6J4IFL2"/>
<organism evidence="1">
    <name type="scientific">uncultured Chthoniobacterales bacterium</name>
    <dbReference type="NCBI Taxonomy" id="1836801"/>
    <lineage>
        <taxon>Bacteria</taxon>
        <taxon>Pseudomonadati</taxon>
        <taxon>Verrucomicrobiota</taxon>
        <taxon>Spartobacteria</taxon>
        <taxon>Chthoniobacterales</taxon>
        <taxon>environmental samples</taxon>
    </lineage>
</organism>
<dbReference type="InterPro" id="IPR011256">
    <property type="entry name" value="Reg_factor_effector_dom_sf"/>
</dbReference>